<organism evidence="1">
    <name type="scientific">Noccaea caerulescens</name>
    <name type="common">Alpine penny-cress</name>
    <name type="synonym">Thlaspi caerulescens</name>
    <dbReference type="NCBI Taxonomy" id="107243"/>
    <lineage>
        <taxon>Eukaryota</taxon>
        <taxon>Viridiplantae</taxon>
        <taxon>Streptophyta</taxon>
        <taxon>Embryophyta</taxon>
        <taxon>Tracheophyta</taxon>
        <taxon>Spermatophyta</taxon>
        <taxon>Magnoliopsida</taxon>
        <taxon>eudicotyledons</taxon>
        <taxon>Gunneridae</taxon>
        <taxon>Pentapetalae</taxon>
        <taxon>rosids</taxon>
        <taxon>malvids</taxon>
        <taxon>Brassicales</taxon>
        <taxon>Brassicaceae</taxon>
        <taxon>Coluteocarpeae</taxon>
        <taxon>Noccaea</taxon>
    </lineage>
</organism>
<proteinExistence type="predicted"/>
<reference evidence="1" key="1">
    <citation type="submission" date="2016-07" db="EMBL/GenBank/DDBJ databases">
        <title>De novo transcriptome assembly of four accessions of the metal hyperaccumulator plant Noccaea caerulescens.</title>
        <authorList>
            <person name="Blande D."/>
            <person name="Halimaa P."/>
            <person name="Tervahauta A.I."/>
            <person name="Aarts M.G."/>
            <person name="Karenlampi S.O."/>
        </authorList>
    </citation>
    <scope>NUCLEOTIDE SEQUENCE</scope>
</reference>
<accession>A0A1J3GRR0</accession>
<dbReference type="AlphaFoldDB" id="A0A1J3GRR0"/>
<gene>
    <name evidence="1" type="ORF">LE_TR18550_c1_g1_i1_g.59733</name>
</gene>
<evidence type="ECO:0000313" key="1">
    <source>
        <dbReference type="EMBL" id="JAU58827.1"/>
    </source>
</evidence>
<sequence>MKKDRFIILKDISYDDVLKHKTTTNFSGRFENVFEYRSKKVTNKKIKVNKRKQLKREMFLFLSCLHRSQSACTS</sequence>
<name>A0A1J3GRR0_NOCCA</name>
<protein>
    <submittedName>
        <fullName evidence="1">Uncharacterized protein</fullName>
    </submittedName>
</protein>
<dbReference type="EMBL" id="GEVL01018514">
    <property type="protein sequence ID" value="JAU58827.1"/>
    <property type="molecule type" value="Transcribed_RNA"/>
</dbReference>